<dbReference type="EMBL" id="CM044701">
    <property type="protein sequence ID" value="KAI5684306.1"/>
    <property type="molecule type" value="Genomic_DNA"/>
</dbReference>
<accession>A0ACC0CH60</accession>
<gene>
    <name evidence="1" type="ORF">M9H77_05534</name>
</gene>
<comment type="caution">
    <text evidence="1">The sequence shown here is derived from an EMBL/GenBank/DDBJ whole genome shotgun (WGS) entry which is preliminary data.</text>
</comment>
<name>A0ACC0CH60_CATRO</name>
<sequence length="652" mass="72413">MHHPTTFSLILLPLLIIFLTLVHIPKSLCQFDQQYVNCSQPFTCGNLNFSYPFWGWNRPSYCGHPEFKLTCENNVAILVFESLRYRVLYMDFSYYQLKVARDDLWDNLCPRIIRNTTVANYSSLFSPVVGYRDVTLSYGCNISASAGSSRPQNQFDCEGNSSTASTSFFSINGLGLNPAQVVCSSSISVPVTMFQIGDLENSTYLQEALQEGFLVQAKANNSKCDECSGSGGRCGYNSSSNSFICFCSDRPYDFACELTGSSSSKTPPVPLPLAISLGTTGLILSVAGVAFFLLKRYSSGKGKIRQKPDEEKRQTIEAFMRSYGSFAPKCYSFREIKKMTDSFAHLLGQGGYGSVYEGMLPDGRPVAIKVLKDNKGGNGEEFINEVASISRTSHVNVVTLLGFCYKANTKALIYEFMSNGSLDKFIHKNGSKEDADCRLEWSVLYQIALGTARGLEYLHQGCNTRIVHFDIKPQNILLDKDFSPKISDFGLAKLCKQKESVLSTMGARGTVGYIAPEVFFRGFGGISHKSDVYSYGMMILEMVGLKGRVQVDTDKRSETYFPNWIYERLELEKDLGLEGAMNAEDEEDARKMIMVGLWCIQTKPSDRPSMSKVVEMLEGSIQSLQIPPKPYLLDSPATIMSLEESSSETSSS</sequence>
<reference evidence="2" key="1">
    <citation type="journal article" date="2023" name="Nat. Plants">
        <title>Single-cell RNA sequencing provides a high-resolution roadmap for understanding the multicellular compartmentation of specialized metabolism.</title>
        <authorList>
            <person name="Sun S."/>
            <person name="Shen X."/>
            <person name="Li Y."/>
            <person name="Li Y."/>
            <person name="Wang S."/>
            <person name="Li R."/>
            <person name="Zhang H."/>
            <person name="Shen G."/>
            <person name="Guo B."/>
            <person name="Wei J."/>
            <person name="Xu J."/>
            <person name="St-Pierre B."/>
            <person name="Chen S."/>
            <person name="Sun C."/>
        </authorList>
    </citation>
    <scope>NUCLEOTIDE SEQUENCE [LARGE SCALE GENOMIC DNA]</scope>
</reference>
<evidence type="ECO:0000313" key="1">
    <source>
        <dbReference type="EMBL" id="KAI5684306.1"/>
    </source>
</evidence>
<evidence type="ECO:0000313" key="2">
    <source>
        <dbReference type="Proteomes" id="UP001060085"/>
    </source>
</evidence>
<dbReference type="Proteomes" id="UP001060085">
    <property type="component" value="Linkage Group LG01"/>
</dbReference>
<keyword evidence="2" id="KW-1185">Reference proteome</keyword>
<organism evidence="1 2">
    <name type="scientific">Catharanthus roseus</name>
    <name type="common">Madagascar periwinkle</name>
    <name type="synonym">Vinca rosea</name>
    <dbReference type="NCBI Taxonomy" id="4058"/>
    <lineage>
        <taxon>Eukaryota</taxon>
        <taxon>Viridiplantae</taxon>
        <taxon>Streptophyta</taxon>
        <taxon>Embryophyta</taxon>
        <taxon>Tracheophyta</taxon>
        <taxon>Spermatophyta</taxon>
        <taxon>Magnoliopsida</taxon>
        <taxon>eudicotyledons</taxon>
        <taxon>Gunneridae</taxon>
        <taxon>Pentapetalae</taxon>
        <taxon>asterids</taxon>
        <taxon>lamiids</taxon>
        <taxon>Gentianales</taxon>
        <taxon>Apocynaceae</taxon>
        <taxon>Rauvolfioideae</taxon>
        <taxon>Vinceae</taxon>
        <taxon>Catharanthinae</taxon>
        <taxon>Catharanthus</taxon>
    </lineage>
</organism>
<proteinExistence type="predicted"/>
<protein>
    <submittedName>
        <fullName evidence="1">Uncharacterized protein</fullName>
    </submittedName>
</protein>